<keyword evidence="1 4" id="KW-0489">Methyltransferase</keyword>
<evidence type="ECO:0000256" key="3">
    <source>
        <dbReference type="ARBA" id="ARBA00022747"/>
    </source>
</evidence>
<keyword evidence="3" id="KW-0680">Restriction system</keyword>
<reference evidence="4" key="1">
    <citation type="submission" date="2020-04" db="EMBL/GenBank/DDBJ databases">
        <title>Deep metagenomics examines the oral microbiome during advanced dental caries in children, revealing novel taxa and co-occurrences with host molecules.</title>
        <authorList>
            <person name="Baker J.L."/>
            <person name="Morton J.T."/>
            <person name="Dinis M."/>
            <person name="Alvarez R."/>
            <person name="Tran N.C."/>
            <person name="Knight R."/>
            <person name="Edlund A."/>
        </authorList>
    </citation>
    <scope>NUCLEOTIDE SEQUENCE</scope>
    <source>
        <strain evidence="4">JCVI_47_bin.4</strain>
    </source>
</reference>
<dbReference type="AlphaFoldDB" id="A0A930KLH7"/>
<evidence type="ECO:0000313" key="5">
    <source>
        <dbReference type="Proteomes" id="UP000769484"/>
    </source>
</evidence>
<dbReference type="GO" id="GO:0032259">
    <property type="term" value="P:methylation"/>
    <property type="evidence" value="ECO:0007669"/>
    <property type="project" value="UniProtKB-KW"/>
</dbReference>
<name>A0A930KLH7_9MICC</name>
<dbReference type="GO" id="GO:0009307">
    <property type="term" value="P:DNA restriction-modification system"/>
    <property type="evidence" value="ECO:0007669"/>
    <property type="project" value="UniProtKB-KW"/>
</dbReference>
<dbReference type="Proteomes" id="UP000769484">
    <property type="component" value="Unassembled WGS sequence"/>
</dbReference>
<dbReference type="EMBL" id="JABZXJ010000063">
    <property type="protein sequence ID" value="MBF1650509.1"/>
    <property type="molecule type" value="Genomic_DNA"/>
</dbReference>
<accession>A0A930KLH7</accession>
<keyword evidence="2" id="KW-0808">Transferase</keyword>
<organism evidence="4 5">
    <name type="scientific">Rothia dentocariosa</name>
    <dbReference type="NCBI Taxonomy" id="2047"/>
    <lineage>
        <taxon>Bacteria</taxon>
        <taxon>Bacillati</taxon>
        <taxon>Actinomycetota</taxon>
        <taxon>Actinomycetes</taxon>
        <taxon>Micrococcales</taxon>
        <taxon>Micrococcaceae</taxon>
        <taxon>Rothia</taxon>
    </lineage>
</organism>
<dbReference type="InterPro" id="IPR001525">
    <property type="entry name" value="C5_MeTfrase"/>
</dbReference>
<proteinExistence type="predicted"/>
<dbReference type="GO" id="GO:0008168">
    <property type="term" value="F:methyltransferase activity"/>
    <property type="evidence" value="ECO:0007669"/>
    <property type="project" value="UniProtKB-KW"/>
</dbReference>
<comment type="caution">
    <text evidence="4">The sequence shown here is derived from an EMBL/GenBank/DDBJ whole genome shotgun (WGS) entry which is preliminary data.</text>
</comment>
<dbReference type="SUPFAM" id="SSF53335">
    <property type="entry name" value="S-adenosyl-L-methionine-dependent methyltransferases"/>
    <property type="match status" value="1"/>
</dbReference>
<dbReference type="InterPro" id="IPR029063">
    <property type="entry name" value="SAM-dependent_MTases_sf"/>
</dbReference>
<dbReference type="Gene3D" id="3.90.120.10">
    <property type="entry name" value="DNA Methylase, subunit A, domain 2"/>
    <property type="match status" value="1"/>
</dbReference>
<evidence type="ECO:0000313" key="4">
    <source>
        <dbReference type="EMBL" id="MBF1650509.1"/>
    </source>
</evidence>
<protein>
    <submittedName>
        <fullName evidence="4">DNA cytosine methyltransferase</fullName>
    </submittedName>
</protein>
<evidence type="ECO:0000256" key="1">
    <source>
        <dbReference type="ARBA" id="ARBA00022603"/>
    </source>
</evidence>
<evidence type="ECO:0000256" key="2">
    <source>
        <dbReference type="ARBA" id="ARBA00022679"/>
    </source>
</evidence>
<dbReference type="Pfam" id="PF00145">
    <property type="entry name" value="DNA_methylase"/>
    <property type="match status" value="1"/>
</dbReference>
<gene>
    <name evidence="4" type="ORF">HXO56_10575</name>
</gene>
<sequence>AFPVKTAESEGLLSVFEELNEADEFTISDDPYYETEHFGIGAKTSPFQIAGVMQNGTVLTSKVEPDYRGEFKTLGDVVLPDSEVPEQFFIAPDKVPSWEYLKGAKKEKRINKASGFEYFYTEGSMSFPDPLDRPARTILTGEGGSGASRFKHVVVGDSGAYRRLVPDELDQLQGFPRGWTDTGMSDGNRAFCMGNALVVGIPHEIGKAIARRHNQ</sequence>
<feature type="non-terminal residue" evidence="4">
    <location>
        <position position="1"/>
    </location>
</feature>